<evidence type="ECO:0000256" key="2">
    <source>
        <dbReference type="ARBA" id="ARBA00022561"/>
    </source>
</evidence>
<evidence type="ECO:0000256" key="3">
    <source>
        <dbReference type="ARBA" id="ARBA00022844"/>
    </source>
</evidence>
<dbReference type="EMBL" id="BK013745">
    <property type="protein sequence ID" value="DAD51183.1"/>
    <property type="molecule type" value="Genomic_RNA"/>
</dbReference>
<evidence type="ECO:0000313" key="4">
    <source>
        <dbReference type="EMBL" id="DAD51183.1"/>
    </source>
</evidence>
<dbReference type="GO" id="GO:0019028">
    <property type="term" value="C:viral capsid"/>
    <property type="evidence" value="ECO:0007669"/>
    <property type="project" value="UniProtKB-KW"/>
</dbReference>
<comment type="subcellular location">
    <subcellularLocation>
        <location evidence="1">Virion</location>
    </subcellularLocation>
</comment>
<organism evidence="4 5">
    <name type="scientific">ssRNA phage SRR7976325_10</name>
    <dbReference type="NCBI Taxonomy" id="2786697"/>
    <lineage>
        <taxon>Viruses</taxon>
        <taxon>Riboviria</taxon>
        <taxon>Orthornavirae</taxon>
        <taxon>Lenarviricota</taxon>
        <taxon>Leviviricetes</taxon>
        <taxon>Norzivirales</taxon>
        <taxon>Fiersviridae</taxon>
        <taxon>Mintuvirus</taxon>
        <taxon>Mintuvirus asienecus</taxon>
    </lineage>
</organism>
<dbReference type="GeneID" id="80398607"/>
<dbReference type="RefSeq" id="YP_010769556.1">
    <property type="nucleotide sequence ID" value="NC_074010.1"/>
</dbReference>
<gene>
    <name evidence="4" type="primary">SRR7976325_10_2</name>
</gene>
<keyword evidence="3" id="KW-0946">Virion</keyword>
<keyword evidence="2 4" id="KW-0167">Capsid protein</keyword>
<evidence type="ECO:0000313" key="5">
    <source>
        <dbReference type="Proteomes" id="UP000682244"/>
    </source>
</evidence>
<reference evidence="4" key="1">
    <citation type="submission" date="2020-09" db="EMBL/GenBank/DDBJ databases">
        <title>Leviviricetes taxonomy.</title>
        <authorList>
            <person name="Stockdale S.R."/>
            <person name="Callanan J."/>
            <person name="Adriaenssens E.M."/>
            <person name="Kuhn J.H."/>
            <person name="Rumnieks J."/>
            <person name="Shkoporov A."/>
            <person name="Draper L.A."/>
            <person name="Ross P."/>
            <person name="Hill C."/>
        </authorList>
    </citation>
    <scope>NUCLEOTIDE SEQUENCE</scope>
</reference>
<sequence>MPALQSLVLTDRAATPVNHTFTPRDVKDGTGLVVHSAGVPVGEKKLTVSMRKSGSKYKGKLTLSVPVVVDQTINGVVTPIVARTAYATLEVQFDDTSSTQERTNLIGMLASGLATNKVLVHSAFVDLEGVYGS</sequence>
<dbReference type="InterPro" id="IPR002703">
    <property type="entry name" value="Levivir_coat"/>
</dbReference>
<proteinExistence type="predicted"/>
<dbReference type="Proteomes" id="UP000682244">
    <property type="component" value="Segment"/>
</dbReference>
<dbReference type="GO" id="GO:0005198">
    <property type="term" value="F:structural molecule activity"/>
    <property type="evidence" value="ECO:0007669"/>
    <property type="project" value="InterPro"/>
</dbReference>
<keyword evidence="5" id="KW-1185">Reference proteome</keyword>
<dbReference type="SUPFAM" id="SSF55405">
    <property type="entry name" value="RNA bacteriophage capsid protein"/>
    <property type="match status" value="1"/>
</dbReference>
<accession>A0A8S5L168</accession>
<dbReference type="Gene3D" id="3.30.380.10">
    <property type="entry name" value="MS2 Viral Coat Protein"/>
    <property type="match status" value="1"/>
</dbReference>
<dbReference type="Pfam" id="PF01819">
    <property type="entry name" value="Levi_coat"/>
    <property type="match status" value="1"/>
</dbReference>
<name>A0A8S5L168_9VIRU</name>
<dbReference type="KEGG" id="vg:80398607"/>
<dbReference type="InterPro" id="IPR015954">
    <property type="entry name" value="Phage_RNA-type_capsid"/>
</dbReference>
<protein>
    <submittedName>
        <fullName evidence="4">Coat protein</fullName>
    </submittedName>
</protein>
<evidence type="ECO:0000256" key="1">
    <source>
        <dbReference type="ARBA" id="ARBA00004328"/>
    </source>
</evidence>